<name>A0A211ZN22_9PROT</name>
<gene>
    <name evidence="2" type="ORF">BWR60_13500</name>
</gene>
<organism evidence="2 3">
    <name type="scientific">Inquilinus limosus</name>
    <dbReference type="NCBI Taxonomy" id="171674"/>
    <lineage>
        <taxon>Bacteria</taxon>
        <taxon>Pseudomonadati</taxon>
        <taxon>Pseudomonadota</taxon>
        <taxon>Alphaproteobacteria</taxon>
        <taxon>Rhodospirillales</taxon>
        <taxon>Rhodospirillaceae</taxon>
        <taxon>Inquilinus</taxon>
    </lineage>
</organism>
<protein>
    <submittedName>
        <fullName evidence="2">Uncharacterized protein</fullName>
    </submittedName>
</protein>
<evidence type="ECO:0000256" key="1">
    <source>
        <dbReference type="SAM" id="MobiDB-lite"/>
    </source>
</evidence>
<keyword evidence="3" id="KW-1185">Reference proteome</keyword>
<evidence type="ECO:0000313" key="2">
    <source>
        <dbReference type="EMBL" id="OWJ66661.1"/>
    </source>
</evidence>
<proteinExistence type="predicted"/>
<comment type="caution">
    <text evidence="2">The sequence shown here is derived from an EMBL/GenBank/DDBJ whole genome shotgun (WGS) entry which is preliminary data.</text>
</comment>
<dbReference type="RefSeq" id="WP_088151552.1">
    <property type="nucleotide sequence ID" value="NZ_NHON01000021.1"/>
</dbReference>
<feature type="region of interest" description="Disordered" evidence="1">
    <location>
        <begin position="157"/>
        <end position="212"/>
    </location>
</feature>
<dbReference type="AlphaFoldDB" id="A0A211ZN22"/>
<accession>A0A211ZN22</accession>
<dbReference type="EMBL" id="NHON01000021">
    <property type="protein sequence ID" value="OWJ66661.1"/>
    <property type="molecule type" value="Genomic_DNA"/>
</dbReference>
<dbReference type="Proteomes" id="UP000196655">
    <property type="component" value="Unassembled WGS sequence"/>
</dbReference>
<sequence>MDDEPQFEPIRPTDPDMHWTGWALHLVRQAAEMDMRVKRMTERQQERASADSPIDCGLIHSRLSRSIRLSVALTERIRAEYLMRRGERVATGEEQQRRQKREQVTDTVTKALATPADGEGAEYLRAAVWETLVEDETLDAQMDTLSSEEFLQAVCRKLGRPPPQPQGCDTEAAIEPAETDPADRDAAEPWPESPAESAAGRPLPRPPKPDSS</sequence>
<evidence type="ECO:0000313" key="3">
    <source>
        <dbReference type="Proteomes" id="UP000196655"/>
    </source>
</evidence>
<reference evidence="3" key="1">
    <citation type="submission" date="2017-05" db="EMBL/GenBank/DDBJ databases">
        <authorList>
            <person name="Macchi M."/>
            <person name="Festa S."/>
            <person name="Coppotelli B.M."/>
            <person name="Morelli I.S."/>
        </authorList>
    </citation>
    <scope>NUCLEOTIDE SEQUENCE [LARGE SCALE GENOMIC DNA]</scope>
    <source>
        <strain evidence="3">I</strain>
    </source>
</reference>